<name>A0A2W4CHK5_9HYPH</name>
<dbReference type="EMBL" id="PCDP01000038">
    <property type="protein sequence ID" value="PZM12191.1"/>
    <property type="molecule type" value="Genomic_DNA"/>
</dbReference>
<organism evidence="1 2">
    <name type="scientific">Rhizobium tubonense</name>
    <dbReference type="NCBI Taxonomy" id="484088"/>
    <lineage>
        <taxon>Bacteria</taxon>
        <taxon>Pseudomonadati</taxon>
        <taxon>Pseudomonadota</taxon>
        <taxon>Alphaproteobacteria</taxon>
        <taxon>Hyphomicrobiales</taxon>
        <taxon>Rhizobiaceae</taxon>
        <taxon>Rhizobium/Agrobacterium group</taxon>
        <taxon>Rhizobium</taxon>
    </lineage>
</organism>
<gene>
    <name evidence="1" type="ORF">CPY51_19055</name>
</gene>
<evidence type="ECO:0000313" key="2">
    <source>
        <dbReference type="Proteomes" id="UP000248925"/>
    </source>
</evidence>
<accession>A0A2W4CHK5</accession>
<proteinExistence type="predicted"/>
<reference evidence="1 2" key="1">
    <citation type="journal article" date="2018" name="Sci. Rep.">
        <title>Rhizobium tumorigenes sp. nov., a novel plant tumorigenic bacterium isolated from cane gall tumors on thornless blackberry.</title>
        <authorList>
            <person name="Kuzmanovi N."/>
            <person name="Smalla K."/>
            <person name="Gronow S."/>
            <person name="PuBawska J."/>
        </authorList>
    </citation>
    <scope>NUCLEOTIDE SEQUENCE [LARGE SCALE GENOMIC DNA]</scope>
    <source>
        <strain evidence="1 2">CCBAU 85046</strain>
    </source>
</reference>
<sequence>MTAPDEEIDDGGCLEAAFAADFFVGPLAGPWLMNRDADEFMRGSPACHVRDIFGRRSFARQE</sequence>
<dbReference type="Proteomes" id="UP000248925">
    <property type="component" value="Unassembled WGS sequence"/>
</dbReference>
<protein>
    <submittedName>
        <fullName evidence="1">Uncharacterized protein</fullName>
    </submittedName>
</protein>
<comment type="caution">
    <text evidence="1">The sequence shown here is derived from an EMBL/GenBank/DDBJ whole genome shotgun (WGS) entry which is preliminary data.</text>
</comment>
<keyword evidence="2" id="KW-1185">Reference proteome</keyword>
<dbReference type="AlphaFoldDB" id="A0A2W4CHK5"/>
<evidence type="ECO:0000313" key="1">
    <source>
        <dbReference type="EMBL" id="PZM12191.1"/>
    </source>
</evidence>